<keyword evidence="1" id="KW-0472">Membrane</keyword>
<dbReference type="GeneID" id="94427755"/>
<evidence type="ECO:0000256" key="1">
    <source>
        <dbReference type="SAM" id="Phobius"/>
    </source>
</evidence>
<gene>
    <name evidence="2" type="ORF">CSUI_004352</name>
</gene>
<accession>A0A2C6L1U7</accession>
<comment type="caution">
    <text evidence="2">The sequence shown here is derived from an EMBL/GenBank/DDBJ whole genome shotgun (WGS) entry which is preliminary data.</text>
</comment>
<name>A0A2C6L1U7_9APIC</name>
<evidence type="ECO:0008006" key="4">
    <source>
        <dbReference type="Google" id="ProtNLM"/>
    </source>
</evidence>
<evidence type="ECO:0000313" key="2">
    <source>
        <dbReference type="EMBL" id="PHJ21803.1"/>
    </source>
</evidence>
<keyword evidence="1" id="KW-0812">Transmembrane</keyword>
<dbReference type="VEuPathDB" id="ToxoDB:CSUI_004352"/>
<dbReference type="EMBL" id="MIGC01002017">
    <property type="protein sequence ID" value="PHJ21803.1"/>
    <property type="molecule type" value="Genomic_DNA"/>
</dbReference>
<protein>
    <recommendedName>
        <fullName evidence="4">Transmembrane protein</fullName>
    </recommendedName>
</protein>
<dbReference type="Proteomes" id="UP000221165">
    <property type="component" value="Unassembled WGS sequence"/>
</dbReference>
<reference evidence="2 3" key="1">
    <citation type="journal article" date="2017" name="Int. J. Parasitol.">
        <title>The genome of the protozoan parasite Cystoisospora suis and a reverse vaccinology approach to identify vaccine candidates.</title>
        <authorList>
            <person name="Palmieri N."/>
            <person name="Shrestha A."/>
            <person name="Ruttkowski B."/>
            <person name="Beck T."/>
            <person name="Vogl C."/>
            <person name="Tomley F."/>
            <person name="Blake D.P."/>
            <person name="Joachim A."/>
        </authorList>
    </citation>
    <scope>NUCLEOTIDE SEQUENCE [LARGE SCALE GENOMIC DNA]</scope>
    <source>
        <strain evidence="2 3">Wien I</strain>
    </source>
</reference>
<feature type="transmembrane region" description="Helical" evidence="1">
    <location>
        <begin position="12"/>
        <end position="33"/>
    </location>
</feature>
<dbReference type="RefSeq" id="XP_067923483.1">
    <property type="nucleotide sequence ID" value="XM_068064544.1"/>
</dbReference>
<evidence type="ECO:0000313" key="3">
    <source>
        <dbReference type="Proteomes" id="UP000221165"/>
    </source>
</evidence>
<keyword evidence="1" id="KW-1133">Transmembrane helix</keyword>
<dbReference type="AlphaFoldDB" id="A0A2C6L1U7"/>
<keyword evidence="3" id="KW-1185">Reference proteome</keyword>
<organism evidence="2 3">
    <name type="scientific">Cystoisospora suis</name>
    <dbReference type="NCBI Taxonomy" id="483139"/>
    <lineage>
        <taxon>Eukaryota</taxon>
        <taxon>Sar</taxon>
        <taxon>Alveolata</taxon>
        <taxon>Apicomplexa</taxon>
        <taxon>Conoidasida</taxon>
        <taxon>Coccidia</taxon>
        <taxon>Eucoccidiorida</taxon>
        <taxon>Eimeriorina</taxon>
        <taxon>Sarcocystidae</taxon>
        <taxon>Cystoisospora</taxon>
    </lineage>
</organism>
<sequence length="67" mass="7992">MSEVYLPSTLSRLLHSSLLFFVSSLFFFLCIHFQGTRERESRFVSLPFCLRPWLYLWPAPFLLQNCC</sequence>
<proteinExistence type="predicted"/>